<comment type="caution">
    <text evidence="1">The sequence shown here is derived from an EMBL/GenBank/DDBJ whole genome shotgun (WGS) entry which is preliminary data.</text>
</comment>
<evidence type="ECO:0000313" key="1">
    <source>
        <dbReference type="EMBL" id="KAK3775089.1"/>
    </source>
</evidence>
<dbReference type="AlphaFoldDB" id="A0AAE0ZT24"/>
<sequence length="164" mass="18748">MAKKRNSYCKKLKRQTVFYESKRQSSDAMMVFEGRVIRHETVPPPGACTHLRVTVDPKERLMEIGRVCIHHIQRTRAIRHNHIVTKPSLAVNRTAEVELECNVTLSFSSLPLPPQEHRCLPAIPSLLPRVFPILSLLSVACGLHRLLLCRHQFTCFGDHPLLKT</sequence>
<evidence type="ECO:0000313" key="2">
    <source>
        <dbReference type="Proteomes" id="UP001283361"/>
    </source>
</evidence>
<protein>
    <submittedName>
        <fullName evidence="1">Uncharacterized protein</fullName>
    </submittedName>
</protein>
<keyword evidence="2" id="KW-1185">Reference proteome</keyword>
<name>A0AAE0ZT24_9GAST</name>
<dbReference type="Proteomes" id="UP001283361">
    <property type="component" value="Unassembled WGS sequence"/>
</dbReference>
<proteinExistence type="predicted"/>
<reference evidence="1" key="1">
    <citation type="journal article" date="2023" name="G3 (Bethesda)">
        <title>A reference genome for the long-term kleptoplast-retaining sea slug Elysia crispata morphotype clarki.</title>
        <authorList>
            <person name="Eastman K.E."/>
            <person name="Pendleton A.L."/>
            <person name="Shaikh M.A."/>
            <person name="Suttiyut T."/>
            <person name="Ogas R."/>
            <person name="Tomko P."/>
            <person name="Gavelis G."/>
            <person name="Widhalm J.R."/>
            <person name="Wisecaver J.H."/>
        </authorList>
    </citation>
    <scope>NUCLEOTIDE SEQUENCE</scope>
    <source>
        <strain evidence="1">ECLA1</strain>
    </source>
</reference>
<dbReference type="EMBL" id="JAWDGP010003357">
    <property type="protein sequence ID" value="KAK3775089.1"/>
    <property type="molecule type" value="Genomic_DNA"/>
</dbReference>
<gene>
    <name evidence="1" type="ORF">RRG08_048299</name>
</gene>
<organism evidence="1 2">
    <name type="scientific">Elysia crispata</name>
    <name type="common">lettuce slug</name>
    <dbReference type="NCBI Taxonomy" id="231223"/>
    <lineage>
        <taxon>Eukaryota</taxon>
        <taxon>Metazoa</taxon>
        <taxon>Spiralia</taxon>
        <taxon>Lophotrochozoa</taxon>
        <taxon>Mollusca</taxon>
        <taxon>Gastropoda</taxon>
        <taxon>Heterobranchia</taxon>
        <taxon>Euthyneura</taxon>
        <taxon>Panpulmonata</taxon>
        <taxon>Sacoglossa</taxon>
        <taxon>Placobranchoidea</taxon>
        <taxon>Plakobranchidae</taxon>
        <taxon>Elysia</taxon>
    </lineage>
</organism>
<accession>A0AAE0ZT24</accession>